<gene>
    <name evidence="12" type="ORF">ENR64_17930</name>
</gene>
<sequence>MNYFIGLDFGTSGARVALIDAQKTLLFQTGQRFEAGEHDRPVAWQELLFSLLAEIPEEYRQTATAIEIDGTSSTVLLCDVVGQPIAAPLLYHDGRGVDQLSTLQLLLAKYPDTPTKDIVLSSTSSLAKLLWLCQHTDAAKAHYLLHQADWLGFLLHGQLGISDYHNSLKLGYDVQHLTYPDWFQPIHELLQQRGANHLKLPQVKIPGQAIASVLPMVAISLDLPKQCKVCAGTTDSNAAFFASGASQPGEAVTSLGSTLVLKLLSETPVNSRAHGIYSHRWGDLWLVGGASNTGGAVLQHFFSPEELTTLSQKIPVGEPSPLDYYPLLQPGERFPMNDPQLAPRLEPRPEDPVAFLHGLLESIGRIEREGYRLLEQLGASPLKRVYTAGGGAANLQWQQIRDRLLGVPVQPATQTEAAYGAACLALNGWLQSCTQDPCS</sequence>
<dbReference type="GO" id="GO:0004856">
    <property type="term" value="F:D-xylulokinase activity"/>
    <property type="evidence" value="ECO:0007669"/>
    <property type="project" value="TreeGrafter"/>
</dbReference>
<evidence type="ECO:0000256" key="2">
    <source>
        <dbReference type="ARBA" id="ARBA00009156"/>
    </source>
</evidence>
<comment type="similarity">
    <text evidence="2">Belongs to the FGGY kinase family.</text>
</comment>
<evidence type="ECO:0000256" key="7">
    <source>
        <dbReference type="ARBA" id="ARBA00051146"/>
    </source>
</evidence>
<dbReference type="GO" id="GO:0005829">
    <property type="term" value="C:cytosol"/>
    <property type="evidence" value="ECO:0007669"/>
    <property type="project" value="TreeGrafter"/>
</dbReference>
<reference evidence="12" key="1">
    <citation type="journal article" date="2020" name="mSystems">
        <title>Genome- and Community-Level Interaction Insights into Carbon Utilization and Element Cycling Functions of Hydrothermarchaeota in Hydrothermal Sediment.</title>
        <authorList>
            <person name="Zhou Z."/>
            <person name="Liu Y."/>
            <person name="Xu W."/>
            <person name="Pan J."/>
            <person name="Luo Z.H."/>
            <person name="Li M."/>
        </authorList>
    </citation>
    <scope>NUCLEOTIDE SEQUENCE [LARGE SCALE GENOMIC DNA]</scope>
    <source>
        <strain evidence="12">SpSt-418</strain>
    </source>
</reference>
<dbReference type="InterPro" id="IPR018485">
    <property type="entry name" value="FGGY_C"/>
</dbReference>
<evidence type="ECO:0000256" key="6">
    <source>
        <dbReference type="ARBA" id="ARBA00022840"/>
    </source>
</evidence>
<evidence type="ECO:0000313" key="12">
    <source>
        <dbReference type="EMBL" id="HFM99599.1"/>
    </source>
</evidence>
<evidence type="ECO:0000259" key="11">
    <source>
        <dbReference type="Pfam" id="PF02782"/>
    </source>
</evidence>
<dbReference type="InterPro" id="IPR043129">
    <property type="entry name" value="ATPase_NBD"/>
</dbReference>
<dbReference type="GO" id="GO:0019150">
    <property type="term" value="F:D-ribulokinase activity"/>
    <property type="evidence" value="ECO:0007669"/>
    <property type="project" value="UniProtKB-EC"/>
</dbReference>
<organism evidence="12">
    <name type="scientific">Oscillatoriales cyanobacterium SpSt-418</name>
    <dbReference type="NCBI Taxonomy" id="2282169"/>
    <lineage>
        <taxon>Bacteria</taxon>
        <taxon>Bacillati</taxon>
        <taxon>Cyanobacteriota</taxon>
        <taxon>Cyanophyceae</taxon>
        <taxon>Oscillatoriophycideae</taxon>
        <taxon>Oscillatoriales</taxon>
    </lineage>
</organism>
<dbReference type="FunFam" id="3.30.420.40:FF:000180">
    <property type="entry name" value="D-ribulose kinase isoform X1"/>
    <property type="match status" value="1"/>
</dbReference>
<evidence type="ECO:0000256" key="5">
    <source>
        <dbReference type="ARBA" id="ARBA00022777"/>
    </source>
</evidence>
<dbReference type="Gene3D" id="3.30.420.40">
    <property type="match status" value="2"/>
</dbReference>
<dbReference type="CDD" id="cd07783">
    <property type="entry name" value="ASKHA_NBD_FGGY_SePSK_AtXK1-like"/>
    <property type="match status" value="1"/>
</dbReference>
<dbReference type="Pfam" id="PF02782">
    <property type="entry name" value="FGGY_C"/>
    <property type="match status" value="1"/>
</dbReference>
<keyword evidence="4" id="KW-0547">Nucleotide-binding</keyword>
<dbReference type="Pfam" id="PF00370">
    <property type="entry name" value="FGGY_N"/>
    <property type="match status" value="1"/>
</dbReference>
<comment type="catalytic activity">
    <reaction evidence="7">
        <text>D-ribulose + ATP = D-ribulose 5-phosphate + ADP + H(+)</text>
        <dbReference type="Rhea" id="RHEA:17601"/>
        <dbReference type="ChEBI" id="CHEBI:15378"/>
        <dbReference type="ChEBI" id="CHEBI:17173"/>
        <dbReference type="ChEBI" id="CHEBI:30616"/>
        <dbReference type="ChEBI" id="CHEBI:58121"/>
        <dbReference type="ChEBI" id="CHEBI:456216"/>
        <dbReference type="EC" id="2.7.1.47"/>
    </reaction>
</comment>
<accession>A0A7C3PHH4</accession>
<dbReference type="GO" id="GO:0005997">
    <property type="term" value="P:xylulose metabolic process"/>
    <property type="evidence" value="ECO:0007669"/>
    <property type="project" value="TreeGrafter"/>
</dbReference>
<keyword evidence="5 12" id="KW-0418">Kinase</keyword>
<dbReference type="PANTHER" id="PTHR10196">
    <property type="entry name" value="SUGAR KINASE"/>
    <property type="match status" value="1"/>
</dbReference>
<evidence type="ECO:0000256" key="8">
    <source>
        <dbReference type="ARBA" id="ARBA00066370"/>
    </source>
</evidence>
<dbReference type="AlphaFoldDB" id="A0A7C3PHH4"/>
<keyword evidence="6" id="KW-0067">ATP-binding</keyword>
<proteinExistence type="inferred from homology"/>
<dbReference type="SUPFAM" id="SSF53067">
    <property type="entry name" value="Actin-like ATPase domain"/>
    <property type="match status" value="2"/>
</dbReference>
<dbReference type="EC" id="2.7.1.47" evidence="8"/>
<evidence type="ECO:0000256" key="3">
    <source>
        <dbReference type="ARBA" id="ARBA00022679"/>
    </source>
</evidence>
<evidence type="ECO:0000259" key="10">
    <source>
        <dbReference type="Pfam" id="PF00370"/>
    </source>
</evidence>
<name>A0A7C3PHH4_9CYAN</name>
<protein>
    <recommendedName>
        <fullName evidence="9">D-ribulose kinase</fullName>
        <ecNumber evidence="8">2.7.1.47</ecNumber>
    </recommendedName>
</protein>
<dbReference type="InterPro" id="IPR018484">
    <property type="entry name" value="FGGY_N"/>
</dbReference>
<comment type="caution">
    <text evidence="12">The sequence shown here is derived from an EMBL/GenBank/DDBJ whole genome shotgun (WGS) entry which is preliminary data.</text>
</comment>
<dbReference type="EMBL" id="DSRU01000258">
    <property type="protein sequence ID" value="HFM99599.1"/>
    <property type="molecule type" value="Genomic_DNA"/>
</dbReference>
<evidence type="ECO:0000256" key="9">
    <source>
        <dbReference type="ARBA" id="ARBA00072590"/>
    </source>
</evidence>
<comment type="cofactor">
    <cofactor evidence="1">
        <name>a divalent metal cation</name>
        <dbReference type="ChEBI" id="CHEBI:60240"/>
    </cofactor>
</comment>
<keyword evidence="3" id="KW-0808">Transferase</keyword>
<dbReference type="PANTHER" id="PTHR10196:SF80">
    <property type="entry name" value="D-RIBULOSE KINASE"/>
    <property type="match status" value="1"/>
</dbReference>
<evidence type="ECO:0000256" key="1">
    <source>
        <dbReference type="ARBA" id="ARBA00001968"/>
    </source>
</evidence>
<feature type="domain" description="Carbohydrate kinase FGGY N-terminal" evidence="10">
    <location>
        <begin position="3"/>
        <end position="241"/>
    </location>
</feature>
<feature type="domain" description="Carbohydrate kinase FGGY C-terminal" evidence="11">
    <location>
        <begin position="252"/>
        <end position="426"/>
    </location>
</feature>
<evidence type="ECO:0000256" key="4">
    <source>
        <dbReference type="ARBA" id="ARBA00022741"/>
    </source>
</evidence>
<dbReference type="GO" id="GO:0005524">
    <property type="term" value="F:ATP binding"/>
    <property type="evidence" value="ECO:0007669"/>
    <property type="project" value="UniProtKB-KW"/>
</dbReference>